<dbReference type="InterPro" id="IPR038606">
    <property type="entry name" value="To_sf"/>
</dbReference>
<dbReference type="EnsemblMetazoa" id="XM_019916389.1">
    <property type="protein sequence ID" value="XP_019771948.1"/>
    <property type="gene ID" value="LOC109545605"/>
</dbReference>
<dbReference type="OrthoDB" id="8194225at2759"/>
<dbReference type="OMA" id="PNINKCV"/>
<keyword evidence="2" id="KW-0090">Biological rhythms</keyword>
<organism evidence="5">
    <name type="scientific">Dendroctonus ponderosae</name>
    <name type="common">Mountain pine beetle</name>
    <dbReference type="NCBI Taxonomy" id="77166"/>
    <lineage>
        <taxon>Eukaryota</taxon>
        <taxon>Metazoa</taxon>
        <taxon>Ecdysozoa</taxon>
        <taxon>Arthropoda</taxon>
        <taxon>Hexapoda</taxon>
        <taxon>Insecta</taxon>
        <taxon>Pterygota</taxon>
        <taxon>Neoptera</taxon>
        <taxon>Endopterygota</taxon>
        <taxon>Coleoptera</taxon>
        <taxon>Polyphaga</taxon>
        <taxon>Cucujiformia</taxon>
        <taxon>Curculionidae</taxon>
        <taxon>Scolytinae</taxon>
        <taxon>Dendroctonus</taxon>
    </lineage>
</organism>
<feature type="non-terminal residue" evidence="5">
    <location>
        <position position="1"/>
    </location>
</feature>
<dbReference type="InterPro" id="IPR010562">
    <property type="entry name" value="Haemolymph_juvenile_hormone-bd"/>
</dbReference>
<dbReference type="PANTHER" id="PTHR11008">
    <property type="entry name" value="PROTEIN TAKEOUT-LIKE PROTEIN"/>
    <property type="match status" value="1"/>
</dbReference>
<feature type="chain" id="PRO_5010971635" evidence="4">
    <location>
        <begin position="17"/>
        <end position="241"/>
    </location>
</feature>
<evidence type="ECO:0000256" key="4">
    <source>
        <dbReference type="SAM" id="SignalP"/>
    </source>
</evidence>
<sequence length="241" mass="26770">MQVILGICALFVATESFKLPDYIKPCSRSAKNFDQCCTERGNDALPHLLKGDSDLKLPNMLPMKLPKIDVDAGPNIKLGFTDVDVYGLDTVKLSTFHVNFDQSTIFIVVNAQKVTLIGKYAINGKIMVLPISGNGPANITINNSEFRYTFSFKKEEKHGKEYAKIDDDNLEWKIERAHFKFDDLFNGNQQMSDNVNTFLNENDQEVLKEIGAAVIGVVKFVARTIGASVLGSSPIDELFLA</sequence>
<evidence type="ECO:0000256" key="1">
    <source>
        <dbReference type="ARBA" id="ARBA00022729"/>
    </source>
</evidence>
<gene>
    <name evidence="6" type="primary">109545605</name>
    <name evidence="5" type="ORF">YQE_12933</name>
</gene>
<name>N6SYW5_DENPD</name>
<keyword evidence="7" id="KW-1185">Reference proteome</keyword>
<comment type="similarity">
    <text evidence="3">Belongs to the TO family.</text>
</comment>
<evidence type="ECO:0000256" key="2">
    <source>
        <dbReference type="ARBA" id="ARBA00023108"/>
    </source>
</evidence>
<evidence type="ECO:0000256" key="3">
    <source>
        <dbReference type="ARBA" id="ARBA00060902"/>
    </source>
</evidence>
<dbReference type="Gene3D" id="3.15.10.30">
    <property type="entry name" value="Haemolymph juvenile hormone binding protein"/>
    <property type="match status" value="1"/>
</dbReference>
<evidence type="ECO:0000313" key="6">
    <source>
        <dbReference type="EnsemblMetazoa" id="XP_019771948.1"/>
    </source>
</evidence>
<evidence type="ECO:0000313" key="5">
    <source>
        <dbReference type="EMBL" id="ENN70428.1"/>
    </source>
</evidence>
<dbReference type="Proteomes" id="UP000019118">
    <property type="component" value="Unassembled WGS sequence"/>
</dbReference>
<dbReference type="Pfam" id="PF06585">
    <property type="entry name" value="JHBP"/>
    <property type="match status" value="1"/>
</dbReference>
<protein>
    <submittedName>
        <fullName evidence="5 6">Uncharacterized protein</fullName>
    </submittedName>
</protein>
<dbReference type="FunFam" id="3.15.10.30:FF:000001">
    <property type="entry name" value="Takeout-like protein 1"/>
    <property type="match status" value="1"/>
</dbReference>
<reference evidence="6" key="2">
    <citation type="submission" date="2024-08" db="UniProtKB">
        <authorList>
            <consortium name="EnsemblMetazoa"/>
        </authorList>
    </citation>
    <scope>IDENTIFICATION</scope>
</reference>
<dbReference type="GO" id="GO:0005615">
    <property type="term" value="C:extracellular space"/>
    <property type="evidence" value="ECO:0007669"/>
    <property type="project" value="TreeGrafter"/>
</dbReference>
<dbReference type="EMBL" id="KB741292">
    <property type="protein sequence ID" value="ENN70428.1"/>
    <property type="molecule type" value="Genomic_DNA"/>
</dbReference>
<dbReference type="PANTHER" id="PTHR11008:SF32">
    <property type="entry name" value="CIRCADIAN CLOCK-CONTROLLED PROTEIN DAYWAKE-RELATED"/>
    <property type="match status" value="1"/>
</dbReference>
<dbReference type="GO" id="GO:0007623">
    <property type="term" value="P:circadian rhythm"/>
    <property type="evidence" value="ECO:0007669"/>
    <property type="project" value="UniProtKB-ARBA"/>
</dbReference>
<evidence type="ECO:0000313" key="7">
    <source>
        <dbReference type="Proteomes" id="UP000019118"/>
    </source>
</evidence>
<reference evidence="5 7" key="1">
    <citation type="journal article" date="2013" name="Genome Biol.">
        <title>Draft genome of the mountain pine beetle, Dendroctonus ponderosae Hopkins, a major forest pest.</title>
        <authorList>
            <person name="Keeling C.I."/>
            <person name="Yuen M.M."/>
            <person name="Liao N.Y."/>
            <person name="Docking T.R."/>
            <person name="Chan S.K."/>
            <person name="Taylor G.A."/>
            <person name="Palmquist D.L."/>
            <person name="Jackman S.D."/>
            <person name="Nguyen A."/>
            <person name="Li M."/>
            <person name="Henderson H."/>
            <person name="Janes J.K."/>
            <person name="Zhao Y."/>
            <person name="Pandoh P."/>
            <person name="Moore R."/>
            <person name="Sperling F.A."/>
            <person name="Huber D.P."/>
            <person name="Birol I."/>
            <person name="Jones S.J."/>
            <person name="Bohlmann J."/>
        </authorList>
    </citation>
    <scope>NUCLEOTIDE SEQUENCE</scope>
</reference>
<dbReference type="SMART" id="SM00700">
    <property type="entry name" value="JHBP"/>
    <property type="match status" value="1"/>
</dbReference>
<dbReference type="AlphaFoldDB" id="N6SYW5"/>
<proteinExistence type="inferred from homology"/>
<dbReference type="HOGENOM" id="CLU_069908_0_2_1"/>
<keyword evidence="1 4" id="KW-0732">Signal</keyword>
<feature type="signal peptide" evidence="4">
    <location>
        <begin position="1"/>
        <end position="16"/>
    </location>
</feature>
<accession>N6SYW5</accession>